<feature type="chain" id="PRO_5029894274" description="Ankyrin Repeat" evidence="5">
    <location>
        <begin position="16"/>
        <end position="280"/>
    </location>
</feature>
<dbReference type="PROSITE" id="PS50297">
    <property type="entry name" value="ANK_REP_REGION"/>
    <property type="match status" value="1"/>
</dbReference>
<dbReference type="PROSITE" id="PS50088">
    <property type="entry name" value="ANK_REPEAT"/>
    <property type="match status" value="1"/>
</dbReference>
<evidence type="ECO:0000256" key="4">
    <source>
        <dbReference type="SAM" id="MobiDB-lite"/>
    </source>
</evidence>
<keyword evidence="5" id="KW-0732">Signal</keyword>
<dbReference type="PANTHER" id="PTHR24171">
    <property type="entry name" value="ANKYRIN REPEAT DOMAIN-CONTAINING PROTEIN 39-RELATED"/>
    <property type="match status" value="1"/>
</dbReference>
<dbReference type="EMBL" id="JABANO010025372">
    <property type="protein sequence ID" value="KAF4720354.1"/>
    <property type="molecule type" value="Genomic_DNA"/>
</dbReference>
<evidence type="ECO:0000256" key="3">
    <source>
        <dbReference type="PROSITE-ProRule" id="PRU00023"/>
    </source>
</evidence>
<dbReference type="InterPro" id="IPR036770">
    <property type="entry name" value="Ankyrin_rpt-contain_sf"/>
</dbReference>
<evidence type="ECO:0000256" key="2">
    <source>
        <dbReference type="ARBA" id="ARBA00023043"/>
    </source>
</evidence>
<feature type="signal peptide" evidence="5">
    <location>
        <begin position="1"/>
        <end position="15"/>
    </location>
</feature>
<sequence length="280" mass="31451">MALLSTALLLTTGLGRTPDEYWGKVHVQSYPENWRQPEVPADHRAEGAEDNNPIEQPIHEACRAGDLERIKLLVKAGARIDAPGRDFESCVFRAAGQGQMETLEWLMRRGANATTRSRSGYSALDAAARNGHFQVVSFLITQAGFDPNQLHEIDGYSSLHRACWGKTDHHQLTVRAAQSKVEPSIQVRTMVKDYGGDPLALSRNGYHCYQMTPNKKTREWIRKWLRSKGLSVPDLKDLKQTQQQRDTEEKRREELGVASDEKAEEALDGYVAGVPTRSEL</sequence>
<evidence type="ECO:0000256" key="1">
    <source>
        <dbReference type="ARBA" id="ARBA00022737"/>
    </source>
</evidence>
<keyword evidence="2 3" id="KW-0040">ANK repeat</keyword>
<dbReference type="Gene3D" id="1.25.40.20">
    <property type="entry name" value="Ankyrin repeat-containing domain"/>
    <property type="match status" value="1"/>
</dbReference>
<dbReference type="Proteomes" id="UP000553632">
    <property type="component" value="Unassembled WGS sequence"/>
</dbReference>
<evidence type="ECO:0000256" key="5">
    <source>
        <dbReference type="SAM" id="SignalP"/>
    </source>
</evidence>
<organism evidence="6 7">
    <name type="scientific">Perkinsus olseni</name>
    <name type="common">Perkinsus atlanticus</name>
    <dbReference type="NCBI Taxonomy" id="32597"/>
    <lineage>
        <taxon>Eukaryota</taxon>
        <taxon>Sar</taxon>
        <taxon>Alveolata</taxon>
        <taxon>Perkinsozoa</taxon>
        <taxon>Perkinsea</taxon>
        <taxon>Perkinsida</taxon>
        <taxon>Perkinsidae</taxon>
        <taxon>Perkinsus</taxon>
    </lineage>
</organism>
<evidence type="ECO:0000313" key="6">
    <source>
        <dbReference type="EMBL" id="KAF4720354.1"/>
    </source>
</evidence>
<feature type="compositionally biased region" description="Basic and acidic residues" evidence="4">
    <location>
        <begin position="235"/>
        <end position="265"/>
    </location>
</feature>
<dbReference type="SUPFAM" id="SSF48403">
    <property type="entry name" value="Ankyrin repeat"/>
    <property type="match status" value="1"/>
</dbReference>
<reference evidence="6 7" key="1">
    <citation type="submission" date="2020-04" db="EMBL/GenBank/DDBJ databases">
        <title>Perkinsus olseni comparative genomics.</title>
        <authorList>
            <person name="Bogema D.R."/>
        </authorList>
    </citation>
    <scope>NUCLEOTIDE SEQUENCE [LARGE SCALE GENOMIC DNA]</scope>
    <source>
        <strain evidence="6 7">ATCC PRA-207</strain>
    </source>
</reference>
<dbReference type="Pfam" id="PF00023">
    <property type="entry name" value="Ank"/>
    <property type="match status" value="1"/>
</dbReference>
<feature type="region of interest" description="Disordered" evidence="4">
    <location>
        <begin position="235"/>
        <end position="280"/>
    </location>
</feature>
<keyword evidence="7" id="KW-1185">Reference proteome</keyword>
<gene>
    <name evidence="6" type="ORF">FOZ63_016647</name>
</gene>
<dbReference type="InterPro" id="IPR002110">
    <property type="entry name" value="Ankyrin_rpt"/>
</dbReference>
<comment type="caution">
    <text evidence="6">The sequence shown here is derived from an EMBL/GenBank/DDBJ whole genome shotgun (WGS) entry which is preliminary data.</text>
</comment>
<evidence type="ECO:0008006" key="8">
    <source>
        <dbReference type="Google" id="ProtNLM"/>
    </source>
</evidence>
<dbReference type="Pfam" id="PF12796">
    <property type="entry name" value="Ank_2"/>
    <property type="match status" value="1"/>
</dbReference>
<keyword evidence="1" id="KW-0677">Repeat</keyword>
<dbReference type="AlphaFoldDB" id="A0A7J6RHY4"/>
<name>A0A7J6RHY4_PEROL</name>
<protein>
    <recommendedName>
        <fullName evidence="8">Ankyrin Repeat</fullName>
    </recommendedName>
</protein>
<proteinExistence type="predicted"/>
<feature type="repeat" description="ANK" evidence="3">
    <location>
        <begin position="57"/>
        <end position="85"/>
    </location>
</feature>
<accession>A0A7J6RHY4</accession>
<evidence type="ECO:0000313" key="7">
    <source>
        <dbReference type="Proteomes" id="UP000553632"/>
    </source>
</evidence>
<dbReference type="SMART" id="SM00248">
    <property type="entry name" value="ANK"/>
    <property type="match status" value="4"/>
</dbReference>